<gene>
    <name evidence="10 14" type="primary">murF</name>
    <name evidence="14" type="ORF">NB640_05720</name>
</gene>
<evidence type="ECO:0000256" key="6">
    <source>
        <dbReference type="ARBA" id="ARBA00022960"/>
    </source>
</evidence>
<evidence type="ECO:0000259" key="13">
    <source>
        <dbReference type="Pfam" id="PF08245"/>
    </source>
</evidence>
<evidence type="ECO:0000256" key="3">
    <source>
        <dbReference type="ARBA" id="ARBA00022618"/>
    </source>
</evidence>
<keyword evidence="5 10" id="KW-0067">ATP-binding</keyword>
<protein>
    <recommendedName>
        <fullName evidence="10 11">UDP-N-acetylmuramoyl-tripeptide--D-alanyl-D-alanine ligase</fullName>
        <ecNumber evidence="10 11">6.3.2.10</ecNumber>
    </recommendedName>
    <alternativeName>
        <fullName evidence="10">D-alanyl-D-alanine-adding enzyme</fullName>
    </alternativeName>
</protein>
<dbReference type="SUPFAM" id="SSF63418">
    <property type="entry name" value="MurE/MurF N-terminal domain"/>
    <property type="match status" value="1"/>
</dbReference>
<dbReference type="GO" id="GO:0008360">
    <property type="term" value="P:regulation of cell shape"/>
    <property type="evidence" value="ECO:0007669"/>
    <property type="project" value="UniProtKB-KW"/>
</dbReference>
<dbReference type="InterPro" id="IPR036565">
    <property type="entry name" value="Mur-like_cat_sf"/>
</dbReference>
<dbReference type="InterPro" id="IPR004101">
    <property type="entry name" value="Mur_ligase_C"/>
</dbReference>
<dbReference type="RefSeq" id="WP_269310238.1">
    <property type="nucleotide sequence ID" value="NZ_CP098242.1"/>
</dbReference>
<dbReference type="InterPro" id="IPR036615">
    <property type="entry name" value="Mur_ligase_C_dom_sf"/>
</dbReference>
<dbReference type="GO" id="GO:0005737">
    <property type="term" value="C:cytoplasm"/>
    <property type="evidence" value="ECO:0007669"/>
    <property type="project" value="UniProtKB-SubCell"/>
</dbReference>
<dbReference type="NCBIfam" id="TIGR01143">
    <property type="entry name" value="murF"/>
    <property type="match status" value="1"/>
</dbReference>
<evidence type="ECO:0000256" key="2">
    <source>
        <dbReference type="ARBA" id="ARBA00022598"/>
    </source>
</evidence>
<dbReference type="GO" id="GO:0047480">
    <property type="term" value="F:UDP-N-acetylmuramoyl-tripeptide-D-alanyl-D-alanine ligase activity"/>
    <property type="evidence" value="ECO:0007669"/>
    <property type="project" value="UniProtKB-UniRule"/>
</dbReference>
<evidence type="ECO:0000256" key="9">
    <source>
        <dbReference type="ARBA" id="ARBA00023316"/>
    </source>
</evidence>
<dbReference type="EC" id="6.3.2.10" evidence="10 11"/>
<comment type="catalytic activity">
    <reaction evidence="10 11">
        <text>D-alanyl-D-alanine + UDP-N-acetyl-alpha-D-muramoyl-L-alanyl-gamma-D-glutamyl-meso-2,6-diaminopimelate + ATP = UDP-N-acetyl-alpha-D-muramoyl-L-alanyl-gamma-D-glutamyl-meso-2,6-diaminopimeloyl-D-alanyl-D-alanine + ADP + phosphate + H(+)</text>
        <dbReference type="Rhea" id="RHEA:28374"/>
        <dbReference type="ChEBI" id="CHEBI:15378"/>
        <dbReference type="ChEBI" id="CHEBI:30616"/>
        <dbReference type="ChEBI" id="CHEBI:43474"/>
        <dbReference type="ChEBI" id="CHEBI:57822"/>
        <dbReference type="ChEBI" id="CHEBI:61386"/>
        <dbReference type="ChEBI" id="CHEBI:83905"/>
        <dbReference type="ChEBI" id="CHEBI:456216"/>
        <dbReference type="EC" id="6.3.2.10"/>
    </reaction>
</comment>
<evidence type="ECO:0000256" key="5">
    <source>
        <dbReference type="ARBA" id="ARBA00022840"/>
    </source>
</evidence>
<evidence type="ECO:0000256" key="11">
    <source>
        <dbReference type="RuleBase" id="RU004136"/>
    </source>
</evidence>
<comment type="pathway">
    <text evidence="10 11">Cell wall biogenesis; peptidoglycan biosynthesis.</text>
</comment>
<evidence type="ECO:0000256" key="8">
    <source>
        <dbReference type="ARBA" id="ARBA00023306"/>
    </source>
</evidence>
<reference evidence="14" key="1">
    <citation type="journal article" date="2022" name="Front. Microbiol.">
        <title>New perspectives on an old grouping: The genomic and phenotypic variability of Oxalobacter formigenes and the implications for calcium oxalate stone prevention.</title>
        <authorList>
            <person name="Chmiel J.A."/>
            <person name="Carr C."/>
            <person name="Stuivenberg G.A."/>
            <person name="Venema R."/>
            <person name="Chanyi R.M."/>
            <person name="Al K.F."/>
            <person name="Giguere D."/>
            <person name="Say H."/>
            <person name="Akouris P.P."/>
            <person name="Dominguez Romero S.A."/>
            <person name="Kwong A."/>
            <person name="Tai V."/>
            <person name="Koval S.F."/>
            <person name="Razvi H."/>
            <person name="Bjazevic J."/>
            <person name="Burton J.P."/>
        </authorList>
    </citation>
    <scope>NUCLEOTIDE SEQUENCE</scope>
    <source>
        <strain evidence="14">WoOx3</strain>
    </source>
</reference>
<dbReference type="InterPro" id="IPR035911">
    <property type="entry name" value="MurE/MurF_N"/>
</dbReference>
<dbReference type="InterPro" id="IPR013221">
    <property type="entry name" value="Mur_ligase_cen"/>
</dbReference>
<dbReference type="SUPFAM" id="SSF53623">
    <property type="entry name" value="MurD-like peptide ligases, catalytic domain"/>
    <property type="match status" value="1"/>
</dbReference>
<dbReference type="SUPFAM" id="SSF53244">
    <property type="entry name" value="MurD-like peptide ligases, peptide-binding domain"/>
    <property type="match status" value="1"/>
</dbReference>
<dbReference type="HAMAP" id="MF_02019">
    <property type="entry name" value="MurF"/>
    <property type="match status" value="1"/>
</dbReference>
<dbReference type="PANTHER" id="PTHR43024:SF1">
    <property type="entry name" value="UDP-N-ACETYLMURAMOYL-TRIPEPTIDE--D-ALANYL-D-ALANINE LIGASE"/>
    <property type="match status" value="1"/>
</dbReference>
<evidence type="ECO:0000313" key="15">
    <source>
        <dbReference type="Proteomes" id="UP001156215"/>
    </source>
</evidence>
<evidence type="ECO:0000259" key="12">
    <source>
        <dbReference type="Pfam" id="PF02875"/>
    </source>
</evidence>
<evidence type="ECO:0000256" key="7">
    <source>
        <dbReference type="ARBA" id="ARBA00022984"/>
    </source>
</evidence>
<feature type="domain" description="Mur ligase central" evidence="13">
    <location>
        <begin position="105"/>
        <end position="294"/>
    </location>
</feature>
<comment type="similarity">
    <text evidence="10">Belongs to the MurCDEF family. MurF subfamily.</text>
</comment>
<comment type="subcellular location">
    <subcellularLocation>
        <location evidence="10 11">Cytoplasm</location>
    </subcellularLocation>
</comment>
<accession>A0A9E9P3L7</accession>
<name>A0A9E9P3L7_9BURK</name>
<evidence type="ECO:0000256" key="1">
    <source>
        <dbReference type="ARBA" id="ARBA00022490"/>
    </source>
</evidence>
<evidence type="ECO:0000256" key="4">
    <source>
        <dbReference type="ARBA" id="ARBA00022741"/>
    </source>
</evidence>
<dbReference type="Pfam" id="PF08245">
    <property type="entry name" value="Mur_ligase_M"/>
    <property type="match status" value="1"/>
</dbReference>
<dbReference type="EMBL" id="CP098242">
    <property type="protein sequence ID" value="WAW11127.1"/>
    <property type="molecule type" value="Genomic_DNA"/>
</dbReference>
<dbReference type="GO" id="GO:0051301">
    <property type="term" value="P:cell division"/>
    <property type="evidence" value="ECO:0007669"/>
    <property type="project" value="UniProtKB-KW"/>
</dbReference>
<sequence>MKTSLDEIQTWVPGSHLHGKAVFDGVSTDTRTVGKGNLFVALKGENFDAHDFLPEVSGKDVAAVVAERLPEGFSLPALLVKDSRLALGEMARHWRSRFDLPVIGVTGSNGKTTVKEMIAAILRTAYGDARFLATAGNLNNDIGVPQTLFRLDDSHRAAVIELGMNHPGEIAYLAAIAEPTVGLVNNAQREHQEFMLNVEAVAKENGSVIQALPPDGVAVFPAGDAFSGLWEGYAKETGMRKILTFGFDEGASVKGQYDSGSSKLDIHIGGTAVSVQLAVIGQHNAHNALAAAACCHAIGIEAEVIGKGLESFLPVNGRLQKKVAANGARLIDDTYNANPDSVLAAIDVLAQMDSPRVLVLGDMGEVGNEGSRFHEEIGAYAREKGIDHFFVLGEQVRHAARAYGDKARYFEDVVLLTASLREVALPSATILVKGSRFMKMERVVNNLVERE</sequence>
<dbReference type="Pfam" id="PF02875">
    <property type="entry name" value="Mur_ligase_C"/>
    <property type="match status" value="1"/>
</dbReference>
<dbReference type="Gene3D" id="3.40.1390.10">
    <property type="entry name" value="MurE/MurF, N-terminal domain"/>
    <property type="match status" value="1"/>
</dbReference>
<keyword evidence="1 10" id="KW-0963">Cytoplasm</keyword>
<comment type="function">
    <text evidence="10 11">Involved in cell wall formation. Catalyzes the final step in the synthesis of UDP-N-acetylmuramoyl-pentapeptide, the precursor of murein.</text>
</comment>
<keyword evidence="2 10" id="KW-0436">Ligase</keyword>
<dbReference type="Gene3D" id="3.40.1190.10">
    <property type="entry name" value="Mur-like, catalytic domain"/>
    <property type="match status" value="1"/>
</dbReference>
<dbReference type="KEGG" id="ovb:NB640_05720"/>
<feature type="binding site" evidence="10">
    <location>
        <begin position="107"/>
        <end position="113"/>
    </location>
    <ligand>
        <name>ATP</name>
        <dbReference type="ChEBI" id="CHEBI:30616"/>
    </ligand>
</feature>
<dbReference type="InterPro" id="IPR005863">
    <property type="entry name" value="UDP-N-AcMur_synth"/>
</dbReference>
<keyword evidence="4 10" id="KW-0547">Nucleotide-binding</keyword>
<proteinExistence type="inferred from homology"/>
<keyword evidence="7 10" id="KW-0573">Peptidoglycan synthesis</keyword>
<dbReference type="GO" id="GO:0005524">
    <property type="term" value="F:ATP binding"/>
    <property type="evidence" value="ECO:0007669"/>
    <property type="project" value="UniProtKB-UniRule"/>
</dbReference>
<dbReference type="AlphaFoldDB" id="A0A9E9P3L7"/>
<evidence type="ECO:0000313" key="14">
    <source>
        <dbReference type="EMBL" id="WAW11127.1"/>
    </source>
</evidence>
<keyword evidence="9 10" id="KW-0961">Cell wall biogenesis/degradation</keyword>
<keyword evidence="6 10" id="KW-0133">Cell shape</keyword>
<evidence type="ECO:0000256" key="10">
    <source>
        <dbReference type="HAMAP-Rule" id="MF_02019"/>
    </source>
</evidence>
<dbReference type="InterPro" id="IPR051046">
    <property type="entry name" value="MurCDEF_CellWall_CoF430Synth"/>
</dbReference>
<dbReference type="GO" id="GO:0009252">
    <property type="term" value="P:peptidoglycan biosynthetic process"/>
    <property type="evidence" value="ECO:0007669"/>
    <property type="project" value="UniProtKB-UniRule"/>
</dbReference>
<organism evidence="14 15">
    <name type="scientific">Oxalobacter vibrioformis</name>
    <dbReference type="NCBI Taxonomy" id="933080"/>
    <lineage>
        <taxon>Bacteria</taxon>
        <taxon>Pseudomonadati</taxon>
        <taxon>Pseudomonadota</taxon>
        <taxon>Betaproteobacteria</taxon>
        <taxon>Burkholderiales</taxon>
        <taxon>Oxalobacteraceae</taxon>
        <taxon>Oxalobacter</taxon>
    </lineage>
</organism>
<dbReference type="GO" id="GO:0071555">
    <property type="term" value="P:cell wall organization"/>
    <property type="evidence" value="ECO:0007669"/>
    <property type="project" value="UniProtKB-KW"/>
</dbReference>
<dbReference type="Gene3D" id="3.90.190.20">
    <property type="entry name" value="Mur ligase, C-terminal domain"/>
    <property type="match status" value="1"/>
</dbReference>
<feature type="domain" description="Mur ligase C-terminal" evidence="12">
    <location>
        <begin position="317"/>
        <end position="436"/>
    </location>
</feature>
<keyword evidence="15" id="KW-1185">Reference proteome</keyword>
<keyword evidence="3 10" id="KW-0132">Cell division</keyword>
<dbReference type="Proteomes" id="UP001156215">
    <property type="component" value="Chromosome"/>
</dbReference>
<dbReference type="PANTHER" id="PTHR43024">
    <property type="entry name" value="UDP-N-ACETYLMURAMOYL-TRIPEPTIDE--D-ALANYL-D-ALANINE LIGASE"/>
    <property type="match status" value="1"/>
</dbReference>
<keyword evidence="8 10" id="KW-0131">Cell cycle</keyword>